<dbReference type="InterPro" id="IPR025943">
    <property type="entry name" value="Sigma_54_int_dom_ATP-bd_2"/>
</dbReference>
<dbReference type="InterPro" id="IPR058031">
    <property type="entry name" value="AAA_lid_NorR"/>
</dbReference>
<dbReference type="Gene3D" id="3.30.450.20">
    <property type="entry name" value="PAS domain"/>
    <property type="match status" value="1"/>
</dbReference>
<keyword evidence="4" id="KW-0238">DNA-binding</keyword>
<dbReference type="Gene3D" id="1.10.8.60">
    <property type="match status" value="1"/>
</dbReference>
<dbReference type="SMART" id="SM00091">
    <property type="entry name" value="PAS"/>
    <property type="match status" value="1"/>
</dbReference>
<evidence type="ECO:0000256" key="1">
    <source>
        <dbReference type="ARBA" id="ARBA00022741"/>
    </source>
</evidence>
<organism evidence="8 9">
    <name type="scientific">Dethiosulfatibacter aminovorans DSM 17477</name>
    <dbReference type="NCBI Taxonomy" id="1121476"/>
    <lineage>
        <taxon>Bacteria</taxon>
        <taxon>Bacillati</taxon>
        <taxon>Bacillota</taxon>
        <taxon>Tissierellia</taxon>
        <taxon>Dethiosulfatibacter</taxon>
    </lineage>
</organism>
<dbReference type="InterPro" id="IPR002078">
    <property type="entry name" value="Sigma_54_int"/>
</dbReference>
<evidence type="ECO:0000256" key="4">
    <source>
        <dbReference type="ARBA" id="ARBA00023125"/>
    </source>
</evidence>
<evidence type="ECO:0000259" key="7">
    <source>
        <dbReference type="PROSITE" id="PS50112"/>
    </source>
</evidence>
<keyword evidence="9" id="KW-1185">Reference proteome</keyword>
<evidence type="ECO:0000259" key="6">
    <source>
        <dbReference type="PROSITE" id="PS50045"/>
    </source>
</evidence>
<keyword evidence="2" id="KW-0067">ATP-binding</keyword>
<keyword evidence="5" id="KW-0804">Transcription</keyword>
<dbReference type="CDD" id="cd00009">
    <property type="entry name" value="AAA"/>
    <property type="match status" value="1"/>
</dbReference>
<reference evidence="8 9" key="1">
    <citation type="submission" date="2016-11" db="EMBL/GenBank/DDBJ databases">
        <authorList>
            <person name="Jaros S."/>
            <person name="Januszkiewicz K."/>
            <person name="Wedrychowicz H."/>
        </authorList>
    </citation>
    <scope>NUCLEOTIDE SEQUENCE [LARGE SCALE GENOMIC DNA]</scope>
    <source>
        <strain evidence="8 9">DSM 17477</strain>
    </source>
</reference>
<dbReference type="Gene3D" id="1.10.10.60">
    <property type="entry name" value="Homeodomain-like"/>
    <property type="match status" value="1"/>
</dbReference>
<proteinExistence type="predicted"/>
<dbReference type="GO" id="GO:0005524">
    <property type="term" value="F:ATP binding"/>
    <property type="evidence" value="ECO:0007669"/>
    <property type="project" value="UniProtKB-KW"/>
</dbReference>
<dbReference type="CDD" id="cd00130">
    <property type="entry name" value="PAS"/>
    <property type="match status" value="1"/>
</dbReference>
<dbReference type="InterPro" id="IPR035965">
    <property type="entry name" value="PAS-like_dom_sf"/>
</dbReference>
<dbReference type="Gene3D" id="3.40.50.300">
    <property type="entry name" value="P-loop containing nucleotide triphosphate hydrolases"/>
    <property type="match status" value="1"/>
</dbReference>
<feature type="domain" description="PAS" evidence="7">
    <location>
        <begin position="1"/>
        <end position="54"/>
    </location>
</feature>
<dbReference type="AlphaFoldDB" id="A0A1M6L4B1"/>
<dbReference type="Proteomes" id="UP000184052">
    <property type="component" value="Unassembled WGS sequence"/>
</dbReference>
<feature type="domain" description="Sigma-54 factor interaction" evidence="6">
    <location>
        <begin position="147"/>
        <end position="375"/>
    </location>
</feature>
<dbReference type="STRING" id="1121476.SAMN02745751_03064"/>
<dbReference type="InterPro" id="IPR009057">
    <property type="entry name" value="Homeodomain-like_sf"/>
</dbReference>
<sequence length="470" mass="53229">MDYKKILELVTDNIDDGIFVVNKNGEVIFYNESADNQAGVSMKNAIGKHILDIFPKLTEKTSTILRVLKTGTPIVGDIQEYYNHNHKKVTILSTSYPIIEDGEIVGVVEVAKDMIKYGDFNEKIDKIRNNKGKKISNEEIIYSLNSILGESDKILEIKEKIKKVAKASSPVLVWGETGTGKELAVQSIHNCSKRKNKPFITQNCAAIPVTLLEGILFGTSLGSFTGSKDSPGLFELADGGTLFLDEINSMDITLQAKLLRVIQDGYIRRIGDKKTRKVDVRVIAAMNMNPVKALEEKKIREDLFYRINVLNMEMPPLRERREDISILADYFMKEMEYKTGREISGLSEDVYEFFNAYDWPGNIRELKHVIEHGVIMSTGEEITLKDMPVVLNEKRSTIEKSVHEETIGIGEIVFDKPLKSIVNDYEKQVIEKALKEKDYSINETSSLLNIPRQTLHYKMKNLGISIKKTL</sequence>
<dbReference type="PANTHER" id="PTHR32071">
    <property type="entry name" value="TRANSCRIPTIONAL REGULATORY PROTEIN"/>
    <property type="match status" value="1"/>
</dbReference>
<dbReference type="PROSITE" id="PS00688">
    <property type="entry name" value="SIGMA54_INTERACT_3"/>
    <property type="match status" value="1"/>
</dbReference>
<dbReference type="GO" id="GO:0006355">
    <property type="term" value="P:regulation of DNA-templated transcription"/>
    <property type="evidence" value="ECO:0007669"/>
    <property type="project" value="InterPro"/>
</dbReference>
<evidence type="ECO:0000313" key="9">
    <source>
        <dbReference type="Proteomes" id="UP000184052"/>
    </source>
</evidence>
<dbReference type="Pfam" id="PF25601">
    <property type="entry name" value="AAA_lid_14"/>
    <property type="match status" value="1"/>
</dbReference>
<dbReference type="Pfam" id="PF02954">
    <property type="entry name" value="HTH_8"/>
    <property type="match status" value="1"/>
</dbReference>
<evidence type="ECO:0000256" key="5">
    <source>
        <dbReference type="ARBA" id="ARBA00023163"/>
    </source>
</evidence>
<dbReference type="FunFam" id="3.40.50.300:FF:000006">
    <property type="entry name" value="DNA-binding transcriptional regulator NtrC"/>
    <property type="match status" value="1"/>
</dbReference>
<dbReference type="SMART" id="SM00382">
    <property type="entry name" value="AAA"/>
    <property type="match status" value="1"/>
</dbReference>
<evidence type="ECO:0000256" key="3">
    <source>
        <dbReference type="ARBA" id="ARBA00023015"/>
    </source>
</evidence>
<dbReference type="SUPFAM" id="SSF55785">
    <property type="entry name" value="PYP-like sensor domain (PAS domain)"/>
    <property type="match status" value="1"/>
</dbReference>
<dbReference type="SUPFAM" id="SSF46689">
    <property type="entry name" value="Homeodomain-like"/>
    <property type="match status" value="1"/>
</dbReference>
<keyword evidence="1" id="KW-0547">Nucleotide-binding</keyword>
<accession>A0A1M6L4B1</accession>
<dbReference type="SUPFAM" id="SSF52540">
    <property type="entry name" value="P-loop containing nucleoside triphosphate hydrolases"/>
    <property type="match status" value="1"/>
</dbReference>
<gene>
    <name evidence="8" type="ORF">SAMN02745751_03064</name>
</gene>
<dbReference type="InterPro" id="IPR003593">
    <property type="entry name" value="AAA+_ATPase"/>
</dbReference>
<dbReference type="Pfam" id="PF00158">
    <property type="entry name" value="Sigma54_activat"/>
    <property type="match status" value="1"/>
</dbReference>
<evidence type="ECO:0000256" key="2">
    <source>
        <dbReference type="ARBA" id="ARBA00022840"/>
    </source>
</evidence>
<dbReference type="PANTHER" id="PTHR32071:SF74">
    <property type="entry name" value="TRANSCRIPTIONAL ACTIVATOR ROCR"/>
    <property type="match status" value="1"/>
</dbReference>
<dbReference type="RefSeq" id="WP_073050443.1">
    <property type="nucleotide sequence ID" value="NZ_FQZL01000030.1"/>
</dbReference>
<name>A0A1M6L4B1_9FIRM</name>
<keyword evidence="3" id="KW-0805">Transcription regulation</keyword>
<dbReference type="EMBL" id="FQZL01000030">
    <property type="protein sequence ID" value="SHJ66030.1"/>
    <property type="molecule type" value="Genomic_DNA"/>
</dbReference>
<dbReference type="PROSITE" id="PS50045">
    <property type="entry name" value="SIGMA54_INTERACT_4"/>
    <property type="match status" value="1"/>
</dbReference>
<dbReference type="InterPro" id="IPR025944">
    <property type="entry name" value="Sigma_54_int_dom_CS"/>
</dbReference>
<dbReference type="InterPro" id="IPR002197">
    <property type="entry name" value="HTH_Fis"/>
</dbReference>
<dbReference type="OrthoDB" id="5411866at2"/>
<dbReference type="PROSITE" id="PS00676">
    <property type="entry name" value="SIGMA54_INTERACT_2"/>
    <property type="match status" value="1"/>
</dbReference>
<protein>
    <submittedName>
        <fullName evidence="8">Arginine utilization regulatory protein</fullName>
    </submittedName>
</protein>
<dbReference type="Pfam" id="PF08448">
    <property type="entry name" value="PAS_4"/>
    <property type="match status" value="1"/>
</dbReference>
<dbReference type="PROSITE" id="PS50112">
    <property type="entry name" value="PAS"/>
    <property type="match status" value="1"/>
</dbReference>
<dbReference type="NCBIfam" id="TIGR00229">
    <property type="entry name" value="sensory_box"/>
    <property type="match status" value="1"/>
</dbReference>
<dbReference type="InterPro" id="IPR013656">
    <property type="entry name" value="PAS_4"/>
</dbReference>
<evidence type="ECO:0000313" key="8">
    <source>
        <dbReference type="EMBL" id="SHJ66030.1"/>
    </source>
</evidence>
<dbReference type="GO" id="GO:0043565">
    <property type="term" value="F:sequence-specific DNA binding"/>
    <property type="evidence" value="ECO:0007669"/>
    <property type="project" value="InterPro"/>
</dbReference>
<dbReference type="InterPro" id="IPR027417">
    <property type="entry name" value="P-loop_NTPase"/>
</dbReference>
<dbReference type="InterPro" id="IPR000014">
    <property type="entry name" value="PAS"/>
</dbReference>